<keyword evidence="2" id="KW-1185">Reference proteome</keyword>
<evidence type="ECO:0000313" key="2">
    <source>
        <dbReference type="Proteomes" id="UP000654345"/>
    </source>
</evidence>
<gene>
    <name evidence="1" type="ORF">KSB_54160</name>
</gene>
<dbReference type="EMBL" id="BNJG01000002">
    <property type="protein sequence ID" value="GHO56941.1"/>
    <property type="molecule type" value="Genomic_DNA"/>
</dbReference>
<dbReference type="Proteomes" id="UP000654345">
    <property type="component" value="Unassembled WGS sequence"/>
</dbReference>
<organism evidence="1 2">
    <name type="scientific">Ktedonobacter robiniae</name>
    <dbReference type="NCBI Taxonomy" id="2778365"/>
    <lineage>
        <taxon>Bacteria</taxon>
        <taxon>Bacillati</taxon>
        <taxon>Chloroflexota</taxon>
        <taxon>Ktedonobacteria</taxon>
        <taxon>Ktedonobacterales</taxon>
        <taxon>Ktedonobacteraceae</taxon>
        <taxon>Ktedonobacter</taxon>
    </lineage>
</organism>
<name>A0ABQ3UW64_9CHLR</name>
<dbReference type="RefSeq" id="WP_201373389.1">
    <property type="nucleotide sequence ID" value="NZ_BNJG01000002.1"/>
</dbReference>
<reference evidence="1 2" key="1">
    <citation type="journal article" date="2021" name="Int. J. Syst. Evol. Microbiol.">
        <title>Reticulibacter mediterranei gen. nov., sp. nov., within the new family Reticulibacteraceae fam. nov., and Ktedonospora formicarum gen. nov., sp. nov., Ktedonobacter robiniae sp. nov., Dictyobacter formicarum sp. nov. and Dictyobacter arantiisoli sp. nov., belonging to the class Ktedonobacteria.</title>
        <authorList>
            <person name="Yabe S."/>
            <person name="Zheng Y."/>
            <person name="Wang C.M."/>
            <person name="Sakai Y."/>
            <person name="Abe K."/>
            <person name="Yokota A."/>
            <person name="Donadio S."/>
            <person name="Cavaletti L."/>
            <person name="Monciardini P."/>
        </authorList>
    </citation>
    <scope>NUCLEOTIDE SEQUENCE [LARGE SCALE GENOMIC DNA]</scope>
    <source>
        <strain evidence="1 2">SOSP1-30</strain>
    </source>
</reference>
<sequence length="389" mass="42365">MLLSDVENACRLDLFDPAGASQRWSNADLDRAIDKAVERYTQYYPNIAVVDMQAQPFQRTYPYPASWNPAYPVLWLERILYPLQVYGSAFASPTAGPGLSLTSGTNLGLGVYKYAVSLLTQGGETTPGPLVQITTTSSNQAVNLASIPLGPLAQVLPAVGSNTVIGRNIYRTLVGGSTLYLLATLADNTTTSYLDTASDASLANMPQPPLVNTSGIMLWPPIERAFAEYSNLYDSSTALAAGGNLGSMGAVGSRQGATGTSAPTFTLKLDNSELPKDNTLTMRVFYATRHQLDSLGSTIPEIHRDIIVLGACAYALEAYQTPTNDNFAFQDGSVRDHLDDTAIPGAWLRVSQNKMTQFQQRLEVIKRQRDYASSAIAQWGQVQRYWWRI</sequence>
<proteinExistence type="predicted"/>
<protein>
    <submittedName>
        <fullName evidence="1">Uncharacterized protein</fullName>
    </submittedName>
</protein>
<evidence type="ECO:0000313" key="1">
    <source>
        <dbReference type="EMBL" id="GHO56941.1"/>
    </source>
</evidence>
<accession>A0ABQ3UW64</accession>
<comment type="caution">
    <text evidence="1">The sequence shown here is derived from an EMBL/GenBank/DDBJ whole genome shotgun (WGS) entry which is preliminary data.</text>
</comment>